<feature type="compositionally biased region" description="Low complexity" evidence="1">
    <location>
        <begin position="58"/>
        <end position="75"/>
    </location>
</feature>
<evidence type="ECO:0000256" key="2">
    <source>
        <dbReference type="SAM" id="Phobius"/>
    </source>
</evidence>
<organism evidence="3 4">
    <name type="scientific">Meripilus lineatus</name>
    <dbReference type="NCBI Taxonomy" id="2056292"/>
    <lineage>
        <taxon>Eukaryota</taxon>
        <taxon>Fungi</taxon>
        <taxon>Dikarya</taxon>
        <taxon>Basidiomycota</taxon>
        <taxon>Agaricomycotina</taxon>
        <taxon>Agaricomycetes</taxon>
        <taxon>Polyporales</taxon>
        <taxon>Meripilaceae</taxon>
        <taxon>Meripilus</taxon>
    </lineage>
</organism>
<feature type="transmembrane region" description="Helical" evidence="2">
    <location>
        <begin position="12"/>
        <end position="31"/>
    </location>
</feature>
<dbReference type="InterPro" id="IPR036397">
    <property type="entry name" value="RNaseH_sf"/>
</dbReference>
<evidence type="ECO:0000313" key="3">
    <source>
        <dbReference type="EMBL" id="KAJ3476341.1"/>
    </source>
</evidence>
<feature type="region of interest" description="Disordered" evidence="1">
    <location>
        <begin position="49"/>
        <end position="82"/>
    </location>
</feature>
<sequence>MSVPFPWLPNALYLVFPIVFLVLLVCGRHCFSPQEHSFQALNDSKSSILPDTPPPVSPSSSSASSSSNTEPTESPLPSPEMQKQKVDAYIDRTLVKQTYDAFLVLDVEATCVQGADFNYPNEIIASIPPSLFSGLGKLIRRLVGVASRLVEMERQRLFWKGKQTRSHRRV</sequence>
<evidence type="ECO:0000256" key="1">
    <source>
        <dbReference type="SAM" id="MobiDB-lite"/>
    </source>
</evidence>
<keyword evidence="4" id="KW-1185">Reference proteome</keyword>
<dbReference type="Gene3D" id="3.30.420.10">
    <property type="entry name" value="Ribonuclease H-like superfamily/Ribonuclease H"/>
    <property type="match status" value="1"/>
</dbReference>
<evidence type="ECO:0000313" key="4">
    <source>
        <dbReference type="Proteomes" id="UP001212997"/>
    </source>
</evidence>
<dbReference type="EMBL" id="JANAWD010000720">
    <property type="protein sequence ID" value="KAJ3476341.1"/>
    <property type="molecule type" value="Genomic_DNA"/>
</dbReference>
<dbReference type="Proteomes" id="UP001212997">
    <property type="component" value="Unassembled WGS sequence"/>
</dbReference>
<keyword evidence="2" id="KW-1133">Transmembrane helix</keyword>
<accession>A0AAD5UWD5</accession>
<protein>
    <recommendedName>
        <fullName evidence="5">Exonuclease domain-containing protein</fullName>
    </recommendedName>
</protein>
<evidence type="ECO:0008006" key="5">
    <source>
        <dbReference type="Google" id="ProtNLM"/>
    </source>
</evidence>
<name>A0AAD5UWD5_9APHY</name>
<comment type="caution">
    <text evidence="3">The sequence shown here is derived from an EMBL/GenBank/DDBJ whole genome shotgun (WGS) entry which is preliminary data.</text>
</comment>
<keyword evidence="2" id="KW-0472">Membrane</keyword>
<proteinExistence type="predicted"/>
<dbReference type="GO" id="GO:0003676">
    <property type="term" value="F:nucleic acid binding"/>
    <property type="evidence" value="ECO:0007669"/>
    <property type="project" value="InterPro"/>
</dbReference>
<keyword evidence="2" id="KW-0812">Transmembrane</keyword>
<dbReference type="AlphaFoldDB" id="A0AAD5UWD5"/>
<gene>
    <name evidence="3" type="ORF">NLI96_g11223</name>
</gene>
<reference evidence="3" key="1">
    <citation type="submission" date="2022-07" db="EMBL/GenBank/DDBJ databases">
        <title>Genome Sequence of Physisporinus lineatus.</title>
        <authorList>
            <person name="Buettner E."/>
        </authorList>
    </citation>
    <scope>NUCLEOTIDE SEQUENCE</scope>
    <source>
        <strain evidence="3">VT162</strain>
    </source>
</reference>